<feature type="transmembrane region" description="Helical" evidence="1">
    <location>
        <begin position="32"/>
        <end position="51"/>
    </location>
</feature>
<dbReference type="KEGG" id="aaus:EP12_02135"/>
<dbReference type="EMBL" id="CP008849">
    <property type="protein sequence ID" value="AIF97570.1"/>
    <property type="molecule type" value="Genomic_DNA"/>
</dbReference>
<sequence>MRKSKFDKALFIAVPTLLLILFFANMATSDELSTATAIASVGILFGFISYMRSRGFSKKYPIDALIEKDGDTLVFHYLHGVQKKPLQVNIDAIYALNFSHHYLGVILDNNGQGFDFQYPHKTSVVKARLHELLGEDTFAKIQSNVAATA</sequence>
<keyword evidence="3" id="KW-1185">Reference proteome</keyword>
<keyword evidence="1" id="KW-1133">Transmembrane helix</keyword>
<feature type="transmembrane region" description="Helical" evidence="1">
    <location>
        <begin position="9"/>
        <end position="26"/>
    </location>
</feature>
<accession>A0A075NY87</accession>
<keyword evidence="1" id="KW-0472">Membrane</keyword>
<reference evidence="2 3" key="1">
    <citation type="submission" date="2014-06" db="EMBL/GenBank/DDBJ databases">
        <title>Genomes of Alteromonas australica, a world apart.</title>
        <authorList>
            <person name="Gonzaga A."/>
            <person name="Lopez-Perez M."/>
            <person name="Rodriguez-Valera F."/>
        </authorList>
    </citation>
    <scope>NUCLEOTIDE SEQUENCE [LARGE SCALE GENOMIC DNA]</scope>
    <source>
        <strain evidence="2 3">H 17</strain>
    </source>
</reference>
<proteinExistence type="predicted"/>
<dbReference type="GeneID" id="78253722"/>
<protein>
    <submittedName>
        <fullName evidence="2">Uncharacterized protein</fullName>
    </submittedName>
</protein>
<evidence type="ECO:0000256" key="1">
    <source>
        <dbReference type="SAM" id="Phobius"/>
    </source>
</evidence>
<dbReference type="Proteomes" id="UP000056090">
    <property type="component" value="Chromosome"/>
</dbReference>
<gene>
    <name evidence="2" type="ORF">EP13_02025</name>
</gene>
<name>A0A075NY87_9ALTE</name>
<organism evidence="2 3">
    <name type="scientific">Alteromonas australica</name>
    <dbReference type="NCBI Taxonomy" id="589873"/>
    <lineage>
        <taxon>Bacteria</taxon>
        <taxon>Pseudomonadati</taxon>
        <taxon>Pseudomonadota</taxon>
        <taxon>Gammaproteobacteria</taxon>
        <taxon>Alteromonadales</taxon>
        <taxon>Alteromonadaceae</taxon>
        <taxon>Alteromonas/Salinimonas group</taxon>
        <taxon>Alteromonas</taxon>
    </lineage>
</organism>
<evidence type="ECO:0000313" key="2">
    <source>
        <dbReference type="EMBL" id="AIF97570.1"/>
    </source>
</evidence>
<dbReference type="OrthoDB" id="6332214at2"/>
<dbReference type="KEGG" id="aal:EP13_02025"/>
<dbReference type="PATRIC" id="fig|589873.4.peg.455"/>
<dbReference type="RefSeq" id="WP_044055739.1">
    <property type="nucleotide sequence ID" value="NZ_CAJXAX010000012.1"/>
</dbReference>
<dbReference type="AlphaFoldDB" id="A0A075NY87"/>
<keyword evidence="1" id="KW-0812">Transmembrane</keyword>
<evidence type="ECO:0000313" key="3">
    <source>
        <dbReference type="Proteomes" id="UP000056090"/>
    </source>
</evidence>